<keyword evidence="1" id="KW-0472">Membrane</keyword>
<evidence type="ECO:0000313" key="2">
    <source>
        <dbReference type="EMBL" id="KXN70774.1"/>
    </source>
</evidence>
<proteinExistence type="predicted"/>
<evidence type="ECO:0000256" key="1">
    <source>
        <dbReference type="SAM" id="Phobius"/>
    </source>
</evidence>
<protein>
    <submittedName>
        <fullName evidence="2">Uncharacterized protein</fullName>
    </submittedName>
</protein>
<gene>
    <name evidence="2" type="ORF">CONCODRAFT_6633</name>
</gene>
<keyword evidence="1" id="KW-1133">Transmembrane helix</keyword>
<keyword evidence="1" id="KW-0812">Transmembrane</keyword>
<organism evidence="2 3">
    <name type="scientific">Conidiobolus coronatus (strain ATCC 28846 / CBS 209.66 / NRRL 28638)</name>
    <name type="common">Delacroixia coronata</name>
    <dbReference type="NCBI Taxonomy" id="796925"/>
    <lineage>
        <taxon>Eukaryota</taxon>
        <taxon>Fungi</taxon>
        <taxon>Fungi incertae sedis</taxon>
        <taxon>Zoopagomycota</taxon>
        <taxon>Entomophthoromycotina</taxon>
        <taxon>Entomophthoromycetes</taxon>
        <taxon>Entomophthorales</taxon>
        <taxon>Ancylistaceae</taxon>
        <taxon>Conidiobolus</taxon>
    </lineage>
</organism>
<evidence type="ECO:0000313" key="3">
    <source>
        <dbReference type="Proteomes" id="UP000070444"/>
    </source>
</evidence>
<reference evidence="2 3" key="1">
    <citation type="journal article" date="2015" name="Genome Biol. Evol.">
        <title>Phylogenomic analyses indicate that early fungi evolved digesting cell walls of algal ancestors of land plants.</title>
        <authorList>
            <person name="Chang Y."/>
            <person name="Wang S."/>
            <person name="Sekimoto S."/>
            <person name="Aerts A.L."/>
            <person name="Choi C."/>
            <person name="Clum A."/>
            <person name="LaButti K.M."/>
            <person name="Lindquist E.A."/>
            <person name="Yee Ngan C."/>
            <person name="Ohm R.A."/>
            <person name="Salamov A.A."/>
            <person name="Grigoriev I.V."/>
            <person name="Spatafora J.W."/>
            <person name="Berbee M.L."/>
        </authorList>
    </citation>
    <scope>NUCLEOTIDE SEQUENCE [LARGE SCALE GENOMIC DNA]</scope>
    <source>
        <strain evidence="2 3">NRRL 28638</strain>
    </source>
</reference>
<dbReference type="EMBL" id="KQ964493">
    <property type="protein sequence ID" value="KXN70774.1"/>
    <property type="molecule type" value="Genomic_DNA"/>
</dbReference>
<dbReference type="Proteomes" id="UP000070444">
    <property type="component" value="Unassembled WGS sequence"/>
</dbReference>
<feature type="transmembrane region" description="Helical" evidence="1">
    <location>
        <begin position="38"/>
        <end position="55"/>
    </location>
</feature>
<sequence>MSLPEEKNNNKPFRLFKDFQVGMTSEQIANTRVYVSRAWAGAIIFSAIGLGLGLLSQKFKGVDDKDKKKISSISSDKNEN</sequence>
<accession>A0A137P758</accession>
<name>A0A137P758_CONC2</name>
<dbReference type="AlphaFoldDB" id="A0A137P758"/>
<keyword evidence="3" id="KW-1185">Reference proteome</keyword>